<protein>
    <submittedName>
        <fullName evidence="1">Cyclase family protein</fullName>
        <ecNumber evidence="1">3.5.-.-</ecNumber>
    </submittedName>
</protein>
<dbReference type="Proteomes" id="UP001631993">
    <property type="component" value="Unassembled WGS sequence"/>
</dbReference>
<dbReference type="Gene3D" id="3.50.30.50">
    <property type="entry name" value="Putative cyclase"/>
    <property type="match status" value="1"/>
</dbReference>
<dbReference type="PANTHER" id="PTHR31118">
    <property type="entry name" value="CYCLASE-LIKE PROTEIN 2"/>
    <property type="match status" value="1"/>
</dbReference>
<reference evidence="1 2" key="1">
    <citation type="submission" date="2024-12" db="EMBL/GenBank/DDBJ databases">
        <title>Forecasting of Potato common scab and diversities of Pathogenic streptomyces spp. in china.</title>
        <authorList>
            <person name="Handique U."/>
            <person name="Wu J."/>
        </authorList>
    </citation>
    <scope>NUCLEOTIDE SEQUENCE [LARGE SCALE GENOMIC DNA]</scope>
    <source>
        <strain evidence="1 2">ZRIMU1585</strain>
    </source>
</reference>
<sequence length="252" mass="27251">MTPRTKALGEIDRLADTLLDFDIVDLSHTLEIGIPTFPTHPKYIIADYVSMDDVAEFKQLIMCDHSGTHIDSPSHFVPDPEDPRRISTADLSVSQLIGRAVVMAFGPFEATSHHIGLADVRAWEEANEPVREGDIVIINTGWARHWKRIPEGFDYLRGWPGLSGEASAYLRGKNIKAVGIDCISIDPGDVSGAALKAHYEFLPNGVLVLENLTNLDGLPPVVLFAALPLKIAGGTGSPVRAVALVAKGDSRA</sequence>
<name>A0ABW9IW36_STRGJ</name>
<dbReference type="PANTHER" id="PTHR31118:SF12">
    <property type="entry name" value="CYCLASE-LIKE PROTEIN 2"/>
    <property type="match status" value="1"/>
</dbReference>
<organism evidence="1 2">
    <name type="scientific">Streptomyces galilaeus</name>
    <dbReference type="NCBI Taxonomy" id="33899"/>
    <lineage>
        <taxon>Bacteria</taxon>
        <taxon>Bacillati</taxon>
        <taxon>Actinomycetota</taxon>
        <taxon>Actinomycetes</taxon>
        <taxon>Kitasatosporales</taxon>
        <taxon>Streptomycetaceae</taxon>
        <taxon>Streptomyces</taxon>
    </lineage>
</organism>
<dbReference type="EMBL" id="JBJVNE010000025">
    <property type="protein sequence ID" value="MFM9652107.1"/>
    <property type="molecule type" value="Genomic_DNA"/>
</dbReference>
<evidence type="ECO:0000313" key="2">
    <source>
        <dbReference type="Proteomes" id="UP001631993"/>
    </source>
</evidence>
<dbReference type="InterPro" id="IPR007325">
    <property type="entry name" value="KFase/CYL"/>
</dbReference>
<accession>A0ABW9IW36</accession>
<dbReference type="Pfam" id="PF04199">
    <property type="entry name" value="Cyclase"/>
    <property type="match status" value="1"/>
</dbReference>
<dbReference type="GeneID" id="93759857"/>
<comment type="caution">
    <text evidence="1">The sequence shown here is derived from an EMBL/GenBank/DDBJ whole genome shotgun (WGS) entry which is preliminary data.</text>
</comment>
<dbReference type="InterPro" id="IPR037175">
    <property type="entry name" value="KFase_sf"/>
</dbReference>
<gene>
    <name evidence="1" type="ORF">ACKI1S_38990</name>
</gene>
<dbReference type="EC" id="3.5.-.-" evidence="1"/>
<keyword evidence="2" id="KW-1185">Reference proteome</keyword>
<dbReference type="RefSeq" id="WP_150469199.1">
    <property type="nucleotide sequence ID" value="NZ_BMVS01000029.1"/>
</dbReference>
<proteinExistence type="predicted"/>
<evidence type="ECO:0000313" key="1">
    <source>
        <dbReference type="EMBL" id="MFM9652107.1"/>
    </source>
</evidence>
<keyword evidence="1" id="KW-0378">Hydrolase</keyword>
<dbReference type="GO" id="GO:0016787">
    <property type="term" value="F:hydrolase activity"/>
    <property type="evidence" value="ECO:0007669"/>
    <property type="project" value="UniProtKB-KW"/>
</dbReference>
<dbReference type="SUPFAM" id="SSF102198">
    <property type="entry name" value="Putative cyclase"/>
    <property type="match status" value="1"/>
</dbReference>